<dbReference type="Gene3D" id="3.90.1640.10">
    <property type="entry name" value="inorganic pyrophosphatase (n-terminal core)"/>
    <property type="match status" value="1"/>
</dbReference>
<evidence type="ECO:0000259" key="2">
    <source>
        <dbReference type="Pfam" id="PF02272"/>
    </source>
</evidence>
<dbReference type="GO" id="GO:0003676">
    <property type="term" value="F:nucleic acid binding"/>
    <property type="evidence" value="ECO:0007669"/>
    <property type="project" value="InterPro"/>
</dbReference>
<feature type="domain" description="DHHA1" evidence="2">
    <location>
        <begin position="224"/>
        <end position="310"/>
    </location>
</feature>
<evidence type="ECO:0000313" key="3">
    <source>
        <dbReference type="EMBL" id="HIT58286.1"/>
    </source>
</evidence>
<dbReference type="SUPFAM" id="SSF64182">
    <property type="entry name" value="DHH phosphoesterases"/>
    <property type="match status" value="1"/>
</dbReference>
<dbReference type="EMBL" id="DVLL01000005">
    <property type="protein sequence ID" value="HIT58286.1"/>
    <property type="molecule type" value="Genomic_DNA"/>
</dbReference>
<dbReference type="InterPro" id="IPR038763">
    <property type="entry name" value="DHH_sf"/>
</dbReference>
<dbReference type="InterPro" id="IPR001667">
    <property type="entry name" value="DDH_dom"/>
</dbReference>
<dbReference type="Pfam" id="PF02272">
    <property type="entry name" value="DHHA1"/>
    <property type="match status" value="1"/>
</dbReference>
<reference evidence="3" key="1">
    <citation type="submission" date="2020-10" db="EMBL/GenBank/DDBJ databases">
        <authorList>
            <person name="Gilroy R."/>
        </authorList>
    </citation>
    <scope>NUCLEOTIDE SEQUENCE</scope>
    <source>
        <strain evidence="3">CHK33-4379</strain>
    </source>
</reference>
<proteinExistence type="predicted"/>
<name>A0A9D1GS92_9FIRM</name>
<feature type="domain" description="DDH" evidence="1">
    <location>
        <begin position="16"/>
        <end position="151"/>
    </location>
</feature>
<accession>A0A9D1GS92</accession>
<dbReference type="PANTHER" id="PTHR47618:SF1">
    <property type="entry name" value="BIFUNCTIONAL OLIGORIBONUCLEASE AND PAP PHOSPHATASE NRNA"/>
    <property type="match status" value="1"/>
</dbReference>
<dbReference type="InterPro" id="IPR003156">
    <property type="entry name" value="DHHA1_dom"/>
</dbReference>
<dbReference type="InterPro" id="IPR051319">
    <property type="entry name" value="Oligoribo/pAp-PDE_c-di-AMP_PDE"/>
</dbReference>
<sequence length="314" mass="34382">MIDYEGLAALLSGWDNITILTHKSPDGDCIGAGLALCYYLRAMGKRANVLNSDGIPQRFSFLSEGYTQQEFEERHVVSVDVADTQLLGERLEHYSDRIDLCIDHHRTSKRFAARNFIDPDASATCLVLYELFEHMGGTPSGIVASCLYTGIATDTGCFKFQNTTPAAHRAAARLMELGADYEEINRRMFDIKSRGRLAAEQILIGGIRYFDEGGIAVIVITNEFIEKYGIDRAELDGMASIPLNVEGVKIGITMKQQEDNPECFKVSLRTVCADACEIAEKFGGGGHVRAAGCTVSGSADSALLRIVSEAEKYL</sequence>
<dbReference type="Gene3D" id="3.10.310.30">
    <property type="match status" value="1"/>
</dbReference>
<dbReference type="AlphaFoldDB" id="A0A9D1GS92"/>
<evidence type="ECO:0000313" key="4">
    <source>
        <dbReference type="Proteomes" id="UP000824136"/>
    </source>
</evidence>
<gene>
    <name evidence="3" type="ORF">IAC39_00965</name>
</gene>
<dbReference type="PANTHER" id="PTHR47618">
    <property type="entry name" value="BIFUNCTIONAL OLIGORIBONUCLEASE AND PAP PHOSPHATASE NRNA"/>
    <property type="match status" value="1"/>
</dbReference>
<comment type="caution">
    <text evidence="3">The sequence shown here is derived from an EMBL/GenBank/DDBJ whole genome shotgun (WGS) entry which is preliminary data.</text>
</comment>
<dbReference type="Proteomes" id="UP000824136">
    <property type="component" value="Unassembled WGS sequence"/>
</dbReference>
<protein>
    <submittedName>
        <fullName evidence="3">Bifunctional oligoribonuclease/PAP phosphatase NrnA</fullName>
    </submittedName>
</protein>
<evidence type="ECO:0000259" key="1">
    <source>
        <dbReference type="Pfam" id="PF01368"/>
    </source>
</evidence>
<reference evidence="3" key="2">
    <citation type="journal article" date="2021" name="PeerJ">
        <title>Extensive microbial diversity within the chicken gut microbiome revealed by metagenomics and culture.</title>
        <authorList>
            <person name="Gilroy R."/>
            <person name="Ravi A."/>
            <person name="Getino M."/>
            <person name="Pursley I."/>
            <person name="Horton D.L."/>
            <person name="Alikhan N.F."/>
            <person name="Baker D."/>
            <person name="Gharbi K."/>
            <person name="Hall N."/>
            <person name="Watson M."/>
            <person name="Adriaenssens E.M."/>
            <person name="Foster-Nyarko E."/>
            <person name="Jarju S."/>
            <person name="Secka A."/>
            <person name="Antonio M."/>
            <person name="Oren A."/>
            <person name="Chaudhuri R.R."/>
            <person name="La Ragione R."/>
            <person name="Hildebrand F."/>
            <person name="Pallen M.J."/>
        </authorList>
    </citation>
    <scope>NUCLEOTIDE SEQUENCE</scope>
    <source>
        <strain evidence="3">CHK33-4379</strain>
    </source>
</reference>
<dbReference type="Pfam" id="PF01368">
    <property type="entry name" value="DHH"/>
    <property type="match status" value="1"/>
</dbReference>
<organism evidence="3 4">
    <name type="scientific">Candidatus Faeciplasma pullistercoris</name>
    <dbReference type="NCBI Taxonomy" id="2840800"/>
    <lineage>
        <taxon>Bacteria</taxon>
        <taxon>Bacillati</taxon>
        <taxon>Bacillota</taxon>
        <taxon>Clostridia</taxon>
        <taxon>Eubacteriales</taxon>
        <taxon>Oscillospiraceae</taxon>
        <taxon>Oscillospiraceae incertae sedis</taxon>
        <taxon>Candidatus Faeciplasma</taxon>
    </lineage>
</organism>